<protein>
    <submittedName>
        <fullName evidence="1">Uncharacterized protein</fullName>
    </submittedName>
</protein>
<proteinExistence type="predicted"/>
<sequence length="591" mass="65100">MEGPPNLHVRIVRAAGAFRNRPGDVAVRILDVAGLAVDAVLRIDLEPRRILTFLDPLIDARRAVTARWAGKDVVFRTLLQRFVLHLQMDRLILFVVGVGQEYGCQLVEGHDAIRLRIVDLLAVLGRLQRVGVLLAVFHRAEEGEAEQLVGPHVEAAERDADCGAELGPQRLGIAHAPQILADRTFAPGSVVVVQFVVCLTAADGRHDFLSRQHAGQHRVMRALDARHVDEACRTAHQQAAREGELRNGLEAAFGNGAGTIGNALAAFKGVADGRMGLEPLEFLERGQPGVLVVEVNDEADCHLIVFQVVEKRTAARLAVQRPAERMLHKAEPVFFRVDLPQFLDAYAELRHVAVLVEIEFLDELLGQGAAGTFADQCVLAAQLHATGEHGVGLAVPADTHVARRNPNHVAVVVIEDFGSSKARVDFNTEGFGLLGEPAADVAKRDDIVAVVVHEFRHEHVRQAHGASRPQNEEMVVGDRRLDRRVFFAPFRKQLVESDRVDHGTGENMRADFRPFFQYDDAQLFALVIGDLFQPDRGCQARRPGADDNDIHIHALAFAKRFLFAHLFLPPPKGQLLRRKVLNSVSQCLDNG</sequence>
<dbReference type="AlphaFoldDB" id="A0NVF1"/>
<dbReference type="EMBL" id="AAUW01000010">
    <property type="protein sequence ID" value="EAV43418.1"/>
    <property type="molecule type" value="Genomic_DNA"/>
</dbReference>
<evidence type="ECO:0000313" key="2">
    <source>
        <dbReference type="Proteomes" id="UP000004848"/>
    </source>
</evidence>
<reference evidence="1 2" key="1">
    <citation type="submission" date="2006-05" db="EMBL/GenBank/DDBJ databases">
        <authorList>
            <person name="King G."/>
            <person name="Ferriera S."/>
            <person name="Johnson J."/>
            <person name="Kravitz S."/>
            <person name="Beeson K."/>
            <person name="Sutton G."/>
            <person name="Rogers Y.-H."/>
            <person name="Friedman R."/>
            <person name="Frazier M."/>
            <person name="Venter J.C."/>
        </authorList>
    </citation>
    <scope>NUCLEOTIDE SEQUENCE [LARGE SCALE GENOMIC DNA]</scope>
    <source>
        <strain evidence="2">ATCC 25650 / DSM 13394 / JCM 20685 / NBRC 16684 / NCIMB 2208 / IAM 12614 / B1</strain>
    </source>
</reference>
<evidence type="ECO:0000313" key="1">
    <source>
        <dbReference type="EMBL" id="EAV43418.1"/>
    </source>
</evidence>
<dbReference type="Proteomes" id="UP000004848">
    <property type="component" value="Unassembled WGS sequence"/>
</dbReference>
<organism evidence="1 2">
    <name type="scientific">Roseibium aggregatum (strain ATCC 25650 / DSM 13394 / JCM 20685 / NBRC 16684 / NCIMB 2208 / IAM 12614 / B1)</name>
    <name type="common">Stappia aggregata</name>
    <dbReference type="NCBI Taxonomy" id="384765"/>
    <lineage>
        <taxon>Bacteria</taxon>
        <taxon>Pseudomonadati</taxon>
        <taxon>Pseudomonadota</taxon>
        <taxon>Alphaproteobacteria</taxon>
        <taxon>Hyphomicrobiales</taxon>
        <taxon>Stappiaceae</taxon>
        <taxon>Roseibium</taxon>
    </lineage>
</organism>
<accession>A0NVF1</accession>
<name>A0NVF1_ROSAI</name>
<dbReference type="eggNOG" id="ENOG502Z980">
    <property type="taxonomic scope" value="Bacteria"/>
</dbReference>
<comment type="caution">
    <text evidence="1">The sequence shown here is derived from an EMBL/GenBank/DDBJ whole genome shotgun (WGS) entry which is preliminary data.</text>
</comment>
<gene>
    <name evidence="1" type="ORF">SIAM614_06528</name>
</gene>